<sequence length="225" mass="25224">MLTSDVQKFREMESQMITMQTEWDTLNSTFGTVIDKIPDKREFEIVTDYLYSLIMNHGLKIKTFSPSNAAIEKKTILLPETGNEIMVEKIPIDISLKGSFINFGQLLESMLTSRYRLTTSNIEIIQKGSASATINLISYAYFQSLKNKPLAQTKIPSRKKKNLPLKNTSNAKVSTAGKMDASGSVEKTIEVPDSLQGVPEMWLEPATEPIDETILITESKPVEKL</sequence>
<reference evidence="1" key="1">
    <citation type="submission" date="2018-05" db="EMBL/GenBank/DDBJ databases">
        <authorList>
            <person name="Lanie J.A."/>
            <person name="Ng W.-L."/>
            <person name="Kazmierczak K.M."/>
            <person name="Andrzejewski T.M."/>
            <person name="Davidsen T.M."/>
            <person name="Wayne K.J."/>
            <person name="Tettelin H."/>
            <person name="Glass J.I."/>
            <person name="Rusch D."/>
            <person name="Podicherti R."/>
            <person name="Tsui H.-C.T."/>
            <person name="Winkler M.E."/>
        </authorList>
    </citation>
    <scope>NUCLEOTIDE SEQUENCE</scope>
</reference>
<dbReference type="GO" id="GO:0043107">
    <property type="term" value="P:type IV pilus-dependent motility"/>
    <property type="evidence" value="ECO:0007669"/>
    <property type="project" value="InterPro"/>
</dbReference>
<dbReference type="InterPro" id="IPR007445">
    <property type="entry name" value="PilO"/>
</dbReference>
<organism evidence="1">
    <name type="scientific">marine metagenome</name>
    <dbReference type="NCBI Taxonomy" id="408172"/>
    <lineage>
        <taxon>unclassified sequences</taxon>
        <taxon>metagenomes</taxon>
        <taxon>ecological metagenomes</taxon>
    </lineage>
</organism>
<evidence type="ECO:0000313" key="1">
    <source>
        <dbReference type="EMBL" id="SVB98012.1"/>
    </source>
</evidence>
<protein>
    <submittedName>
        <fullName evidence="1">Uncharacterized protein</fullName>
    </submittedName>
</protein>
<dbReference type="Pfam" id="PF04350">
    <property type="entry name" value="PilO"/>
    <property type="match status" value="1"/>
</dbReference>
<dbReference type="AlphaFoldDB" id="A0A382IFF2"/>
<name>A0A382IFF2_9ZZZZ</name>
<gene>
    <name evidence="1" type="ORF">METZ01_LOCUS250866</name>
</gene>
<dbReference type="GO" id="GO:0043683">
    <property type="term" value="P:type IV pilus assembly"/>
    <property type="evidence" value="ECO:0007669"/>
    <property type="project" value="InterPro"/>
</dbReference>
<dbReference type="Gene3D" id="3.30.70.60">
    <property type="match status" value="1"/>
</dbReference>
<dbReference type="EMBL" id="UINC01066881">
    <property type="protein sequence ID" value="SVB98012.1"/>
    <property type="molecule type" value="Genomic_DNA"/>
</dbReference>
<dbReference type="InterPro" id="IPR014717">
    <property type="entry name" value="Transl_elong_EF1B/ribsomal_bS6"/>
</dbReference>
<feature type="non-terminal residue" evidence="1">
    <location>
        <position position="225"/>
    </location>
</feature>
<accession>A0A382IFF2</accession>
<proteinExistence type="predicted"/>